<organism evidence="1 2">
    <name type="scientific">Chelonoidis abingdonii</name>
    <name type="common">Abingdon island giant tortoise</name>
    <name type="synonym">Testudo abingdonii</name>
    <dbReference type="NCBI Taxonomy" id="106734"/>
    <lineage>
        <taxon>Eukaryota</taxon>
        <taxon>Metazoa</taxon>
        <taxon>Chordata</taxon>
        <taxon>Craniata</taxon>
        <taxon>Vertebrata</taxon>
        <taxon>Euteleostomi</taxon>
        <taxon>Archelosauria</taxon>
        <taxon>Testudinata</taxon>
        <taxon>Testudines</taxon>
        <taxon>Cryptodira</taxon>
        <taxon>Durocryptodira</taxon>
        <taxon>Testudinoidea</taxon>
        <taxon>Testudinidae</taxon>
        <taxon>Chelonoidis</taxon>
    </lineage>
</organism>
<reference evidence="1" key="1">
    <citation type="submission" date="2025-08" db="UniProtKB">
        <authorList>
            <consortium name="Ensembl"/>
        </authorList>
    </citation>
    <scope>IDENTIFICATION</scope>
</reference>
<sequence length="41" mass="4774">MASNSVFESFPSYQQCFMRGKCYSVCNSLRKVHDSPLSYYL</sequence>
<evidence type="ECO:0000313" key="2">
    <source>
        <dbReference type="Proteomes" id="UP000694404"/>
    </source>
</evidence>
<reference evidence="1" key="2">
    <citation type="submission" date="2025-09" db="UniProtKB">
        <authorList>
            <consortium name="Ensembl"/>
        </authorList>
    </citation>
    <scope>IDENTIFICATION</scope>
</reference>
<evidence type="ECO:0000313" key="1">
    <source>
        <dbReference type="Ensembl" id="ENSCABP00000006681.1"/>
    </source>
</evidence>
<dbReference type="AlphaFoldDB" id="A0A8C0GG38"/>
<accession>A0A8C0GG38</accession>
<dbReference type="GeneTree" id="ENSGT00990000212550"/>
<proteinExistence type="predicted"/>
<dbReference type="Proteomes" id="UP000694404">
    <property type="component" value="Unplaced"/>
</dbReference>
<dbReference type="Ensembl" id="ENSCABT00000007305.1">
    <property type="protein sequence ID" value="ENSCABP00000006681.1"/>
    <property type="gene ID" value="ENSCABG00000005073.1"/>
</dbReference>
<protein>
    <submittedName>
        <fullName evidence="1">Uncharacterized protein</fullName>
    </submittedName>
</protein>
<name>A0A8C0GG38_CHEAB</name>
<keyword evidence="2" id="KW-1185">Reference proteome</keyword>